<keyword evidence="10" id="KW-1185">Reference proteome</keyword>
<feature type="compositionally biased region" description="Polar residues" evidence="7">
    <location>
        <begin position="168"/>
        <end position="191"/>
    </location>
</feature>
<proteinExistence type="predicted"/>
<evidence type="ECO:0000256" key="5">
    <source>
        <dbReference type="ARBA" id="ARBA00023034"/>
    </source>
</evidence>
<keyword evidence="3 8" id="KW-0812">Transmembrane</keyword>
<comment type="subcellular location">
    <subcellularLocation>
        <location evidence="1">Endomembrane system</location>
        <topology evidence="1">Multi-pass membrane protein</topology>
    </subcellularLocation>
    <subcellularLocation>
        <location evidence="2">Golgi apparatus membrane</location>
    </subcellularLocation>
</comment>
<evidence type="ECO:0000313" key="9">
    <source>
        <dbReference type="EMBL" id="VVT55702.1"/>
    </source>
</evidence>
<dbReference type="GO" id="GO:0000139">
    <property type="term" value="C:Golgi membrane"/>
    <property type="evidence" value="ECO:0007669"/>
    <property type="project" value="UniProtKB-SubCell"/>
</dbReference>
<feature type="transmembrane region" description="Helical" evidence="8">
    <location>
        <begin position="249"/>
        <end position="271"/>
    </location>
</feature>
<feature type="transmembrane region" description="Helical" evidence="8">
    <location>
        <begin position="283"/>
        <end position="306"/>
    </location>
</feature>
<evidence type="ECO:0008006" key="11">
    <source>
        <dbReference type="Google" id="ProtNLM"/>
    </source>
</evidence>
<accession>A0A5E8BW31</accession>
<dbReference type="GO" id="GO:0046873">
    <property type="term" value="F:metal ion transmembrane transporter activity"/>
    <property type="evidence" value="ECO:0007669"/>
    <property type="project" value="InterPro"/>
</dbReference>
<dbReference type="RefSeq" id="XP_031855303.1">
    <property type="nucleotide sequence ID" value="XM_031999412.1"/>
</dbReference>
<feature type="compositionally biased region" description="Low complexity" evidence="7">
    <location>
        <begin position="207"/>
        <end position="217"/>
    </location>
</feature>
<evidence type="ECO:0000256" key="6">
    <source>
        <dbReference type="ARBA" id="ARBA00023136"/>
    </source>
</evidence>
<evidence type="ECO:0000256" key="4">
    <source>
        <dbReference type="ARBA" id="ARBA00022989"/>
    </source>
</evidence>
<dbReference type="GeneID" id="43583512"/>
<dbReference type="Proteomes" id="UP000398389">
    <property type="component" value="Unassembled WGS sequence"/>
</dbReference>
<feature type="transmembrane region" description="Helical" evidence="8">
    <location>
        <begin position="34"/>
        <end position="55"/>
    </location>
</feature>
<evidence type="ECO:0000256" key="2">
    <source>
        <dbReference type="ARBA" id="ARBA00004394"/>
    </source>
</evidence>
<sequence length="384" mass="40147">MSDILKLLIICAVMGISSYAVGLVPLSFPLPAPKVRAISILGSGILVGTALVVIIPEGISMIYRMASHLEDSHELPTSSDIPENDMIRLTIRHGGTDSGPRAQVGLALLLGFIFMYIIEKLSFLIAAFSELFSAILPSSRSSSGSFTSIDMSTIRNNIFGGISSRVSSAPATPSTPANLEAGNSVSGTRSPYSHHHRTDSIIQSNGTDGSPTPDSSNTSSTALGLVIHAIADGIALGASIASGDSSVEAIVFLAIMIHKAPASFGLSAVVLQTDGVQGAKRTLALFAAAAPVGAILTYFIIVFLGSSDTELINWWTGILLLFSGGTFLYVAVHVMQELDQAQHGTHGEQEIYHSTNTTVTDGADALLGIIGMLLPLLTLFVPED</sequence>
<gene>
    <name evidence="9" type="ORF">SAPINGB_P004697</name>
</gene>
<dbReference type="InterPro" id="IPR045891">
    <property type="entry name" value="ZIP9"/>
</dbReference>
<protein>
    <recommendedName>
        <fullName evidence="11">Zinc/iron permease</fullName>
    </recommendedName>
</protein>
<evidence type="ECO:0000256" key="1">
    <source>
        <dbReference type="ARBA" id="ARBA00004127"/>
    </source>
</evidence>
<name>A0A5E8BW31_9ASCO</name>
<dbReference type="InterPro" id="IPR003689">
    <property type="entry name" value="ZIP"/>
</dbReference>
<keyword evidence="4 8" id="KW-1133">Transmembrane helix</keyword>
<feature type="transmembrane region" description="Helical" evidence="8">
    <location>
        <begin position="7"/>
        <end position="28"/>
    </location>
</feature>
<dbReference type="PANTHER" id="PTHR16133:SF0">
    <property type="entry name" value="ZINC_IRON REGULATED TRANSPORTER-RELATED PROTEIN 102B, ISOFORM E"/>
    <property type="match status" value="1"/>
</dbReference>
<evidence type="ECO:0000256" key="7">
    <source>
        <dbReference type="SAM" id="MobiDB-lite"/>
    </source>
</evidence>
<reference evidence="9 10" key="1">
    <citation type="submission" date="2019-09" db="EMBL/GenBank/DDBJ databases">
        <authorList>
            <person name="Brejova B."/>
        </authorList>
    </citation>
    <scope>NUCLEOTIDE SEQUENCE [LARGE SCALE GENOMIC DNA]</scope>
</reference>
<evidence type="ECO:0000256" key="3">
    <source>
        <dbReference type="ARBA" id="ARBA00022692"/>
    </source>
</evidence>
<dbReference type="AlphaFoldDB" id="A0A5E8BW31"/>
<feature type="transmembrane region" description="Helical" evidence="8">
    <location>
        <begin position="363"/>
        <end position="381"/>
    </location>
</feature>
<dbReference type="PANTHER" id="PTHR16133">
    <property type="entry name" value="SOLUTE CARRIER FAMILY 39 ZINC TRANSPORTER , MEMBER 9-RELATED"/>
    <property type="match status" value="1"/>
</dbReference>
<feature type="region of interest" description="Disordered" evidence="7">
    <location>
        <begin position="168"/>
        <end position="217"/>
    </location>
</feature>
<dbReference type="EMBL" id="CABVLU010000003">
    <property type="protein sequence ID" value="VVT55702.1"/>
    <property type="molecule type" value="Genomic_DNA"/>
</dbReference>
<feature type="transmembrane region" description="Helical" evidence="8">
    <location>
        <begin position="106"/>
        <end position="128"/>
    </location>
</feature>
<keyword evidence="6 8" id="KW-0472">Membrane</keyword>
<feature type="transmembrane region" description="Helical" evidence="8">
    <location>
        <begin position="312"/>
        <end position="332"/>
    </location>
</feature>
<dbReference type="OrthoDB" id="19859at2759"/>
<keyword evidence="5" id="KW-0333">Golgi apparatus</keyword>
<organism evidence="9 10">
    <name type="scientific">Magnusiomyces paraingens</name>
    <dbReference type="NCBI Taxonomy" id="2606893"/>
    <lineage>
        <taxon>Eukaryota</taxon>
        <taxon>Fungi</taxon>
        <taxon>Dikarya</taxon>
        <taxon>Ascomycota</taxon>
        <taxon>Saccharomycotina</taxon>
        <taxon>Dipodascomycetes</taxon>
        <taxon>Dipodascales</taxon>
        <taxon>Dipodascaceae</taxon>
        <taxon>Magnusiomyces</taxon>
    </lineage>
</organism>
<dbReference type="GO" id="GO:0006829">
    <property type="term" value="P:zinc ion transport"/>
    <property type="evidence" value="ECO:0007669"/>
    <property type="project" value="InterPro"/>
</dbReference>
<evidence type="ECO:0000313" key="10">
    <source>
        <dbReference type="Proteomes" id="UP000398389"/>
    </source>
</evidence>
<evidence type="ECO:0000256" key="8">
    <source>
        <dbReference type="SAM" id="Phobius"/>
    </source>
</evidence>
<dbReference type="Pfam" id="PF02535">
    <property type="entry name" value="Zip"/>
    <property type="match status" value="1"/>
</dbReference>